<reference evidence="2 3" key="1">
    <citation type="submission" date="2020-02" db="EMBL/GenBank/DDBJ databases">
        <authorList>
            <person name="Ferguson B K."/>
        </authorList>
    </citation>
    <scope>NUCLEOTIDE SEQUENCE [LARGE SCALE GENOMIC DNA]</scope>
</reference>
<dbReference type="Proteomes" id="UP000479000">
    <property type="component" value="Unassembled WGS sequence"/>
</dbReference>
<sequence length="365" mass="39128">MDNSGANASLLPYRVSAYGDFLRYLEGLNCPPFGHYHYHNGTTVGPPLPGIGVGHDQSQDQCPVPGLAPGVEQIILDSPYLGVPHADLDTTPPASAFGYNVPQPLNIPPRVPYAAPPPGNEAQGPPFGQFFPSQPTTNRNQSQHAHNASIQGGNNSNESMDSSFESFRPLHTSSFMEGQEDPRAPAAAPTYAVNPPMNQSIVNPFPEFGPANLHLDSMFETSQSCPPVGAPQAPQAPAFRPPVDPNHSLANPFLPTGSIHFDSTFDSLAPESGGVLEAGYVSMSQQPVAPLRRSLALENACADRLNRSLPEQSQRSDEFPIQTVSTEIEWPCVMLNGKGIQVVLLKNKSYVQTETIVIKIAGEGF</sequence>
<evidence type="ECO:0000256" key="1">
    <source>
        <dbReference type="SAM" id="MobiDB-lite"/>
    </source>
</evidence>
<dbReference type="AlphaFoldDB" id="A0A6H5GVX5"/>
<feature type="compositionally biased region" description="Low complexity" evidence="1">
    <location>
        <begin position="123"/>
        <end position="135"/>
    </location>
</feature>
<keyword evidence="3" id="KW-1185">Reference proteome</keyword>
<feature type="non-terminal residue" evidence="2">
    <location>
        <position position="365"/>
    </location>
</feature>
<evidence type="ECO:0000313" key="2">
    <source>
        <dbReference type="EMBL" id="CAB0007660.1"/>
    </source>
</evidence>
<gene>
    <name evidence="2" type="ORF">NTEN_LOCUS12930</name>
</gene>
<proteinExistence type="predicted"/>
<organism evidence="2 3">
    <name type="scientific">Nesidiocoris tenuis</name>
    <dbReference type="NCBI Taxonomy" id="355587"/>
    <lineage>
        <taxon>Eukaryota</taxon>
        <taxon>Metazoa</taxon>
        <taxon>Ecdysozoa</taxon>
        <taxon>Arthropoda</taxon>
        <taxon>Hexapoda</taxon>
        <taxon>Insecta</taxon>
        <taxon>Pterygota</taxon>
        <taxon>Neoptera</taxon>
        <taxon>Paraneoptera</taxon>
        <taxon>Hemiptera</taxon>
        <taxon>Heteroptera</taxon>
        <taxon>Panheteroptera</taxon>
        <taxon>Cimicomorpha</taxon>
        <taxon>Miridae</taxon>
        <taxon>Dicyphina</taxon>
        <taxon>Nesidiocoris</taxon>
    </lineage>
</organism>
<feature type="compositionally biased region" description="Pro residues" evidence="1">
    <location>
        <begin position="108"/>
        <end position="119"/>
    </location>
</feature>
<accession>A0A6H5GVX5</accession>
<evidence type="ECO:0000313" key="3">
    <source>
        <dbReference type="Proteomes" id="UP000479000"/>
    </source>
</evidence>
<feature type="compositionally biased region" description="Polar residues" evidence="1">
    <location>
        <begin position="136"/>
        <end position="165"/>
    </location>
</feature>
<dbReference type="EMBL" id="CADCXU010019162">
    <property type="protein sequence ID" value="CAB0007660.1"/>
    <property type="molecule type" value="Genomic_DNA"/>
</dbReference>
<protein>
    <submittedName>
        <fullName evidence="2">Uncharacterized protein</fullName>
    </submittedName>
</protein>
<name>A0A6H5GVX5_9HEMI</name>
<feature type="region of interest" description="Disordered" evidence="1">
    <location>
        <begin position="108"/>
        <end position="165"/>
    </location>
</feature>